<evidence type="ECO:0000313" key="3">
    <source>
        <dbReference type="Proteomes" id="UP000707071"/>
    </source>
</evidence>
<accession>A0A9P7U4I5</accession>
<protein>
    <submittedName>
        <fullName evidence="2">Uncharacterized protein</fullName>
    </submittedName>
</protein>
<evidence type="ECO:0000256" key="1">
    <source>
        <dbReference type="SAM" id="MobiDB-lite"/>
    </source>
</evidence>
<evidence type="ECO:0000313" key="2">
    <source>
        <dbReference type="EMBL" id="KAG6290333.1"/>
    </source>
</evidence>
<dbReference type="AlphaFoldDB" id="A0A9P7U4I5"/>
<organism evidence="2 3">
    <name type="scientific">Claviceps aff. purpurea</name>
    <dbReference type="NCBI Taxonomy" id="1967640"/>
    <lineage>
        <taxon>Eukaryota</taxon>
        <taxon>Fungi</taxon>
        <taxon>Dikarya</taxon>
        <taxon>Ascomycota</taxon>
        <taxon>Pezizomycotina</taxon>
        <taxon>Sordariomycetes</taxon>
        <taxon>Hypocreomycetidae</taxon>
        <taxon>Hypocreales</taxon>
        <taxon>Clavicipitaceae</taxon>
        <taxon>Claviceps</taxon>
    </lineage>
</organism>
<keyword evidence="3" id="KW-1185">Reference proteome</keyword>
<sequence>MVGIPPEAYQVKAAEATELEAFPVAVHQNTSVRFKEAHLLLLVGRRREVAMGRKKERKKDTGNVGHECGKYGDHSGGLQCRHTVHAGHPCIQPHSLQGPSTAPMPLPAATSRHQPSQGRGTWKAGAI</sequence>
<name>A0A9P7U4I5_9HYPO</name>
<proteinExistence type="predicted"/>
<gene>
    <name evidence="2" type="ORF">E4U09_004499</name>
</gene>
<reference evidence="2 3" key="1">
    <citation type="journal article" date="2020" name="bioRxiv">
        <title>Whole genome comparisons of ergot fungi reveals the divergence and evolution of species within the genus Claviceps are the result of varying mechanisms driving genome evolution and host range expansion.</title>
        <authorList>
            <person name="Wyka S.A."/>
            <person name="Mondo S.J."/>
            <person name="Liu M."/>
            <person name="Dettman J."/>
            <person name="Nalam V."/>
            <person name="Broders K.D."/>
        </authorList>
    </citation>
    <scope>NUCLEOTIDE SEQUENCE [LARGE SCALE GENOMIC DNA]</scope>
    <source>
        <strain evidence="2 3">Clav52</strain>
    </source>
</reference>
<dbReference type="EMBL" id="SRRH01000361">
    <property type="protein sequence ID" value="KAG6290333.1"/>
    <property type="molecule type" value="Genomic_DNA"/>
</dbReference>
<feature type="region of interest" description="Disordered" evidence="1">
    <location>
        <begin position="91"/>
        <end position="127"/>
    </location>
</feature>
<comment type="caution">
    <text evidence="2">The sequence shown here is derived from an EMBL/GenBank/DDBJ whole genome shotgun (WGS) entry which is preliminary data.</text>
</comment>
<dbReference type="Proteomes" id="UP000707071">
    <property type="component" value="Unassembled WGS sequence"/>
</dbReference>